<protein>
    <submittedName>
        <fullName evidence="3">SPFH domain-containing protein</fullName>
    </submittedName>
</protein>
<reference evidence="3" key="1">
    <citation type="submission" date="2022-09" db="EMBL/GenBank/DDBJ databases">
        <title>genome sequence of Deinococcus rubellus.</title>
        <authorList>
            <person name="Srinivasan S."/>
        </authorList>
    </citation>
    <scope>NUCLEOTIDE SEQUENCE</scope>
    <source>
        <strain evidence="3">Ant6</strain>
    </source>
</reference>
<accession>A0ABY5YKX5</accession>
<keyword evidence="1" id="KW-0812">Transmembrane</keyword>
<proteinExistence type="predicted"/>
<dbReference type="Proteomes" id="UP001060261">
    <property type="component" value="Chromosome"/>
</dbReference>
<organism evidence="3 4">
    <name type="scientific">Deinococcus rubellus</name>
    <dbReference type="NCBI Taxonomy" id="1889240"/>
    <lineage>
        <taxon>Bacteria</taxon>
        <taxon>Thermotogati</taxon>
        <taxon>Deinococcota</taxon>
        <taxon>Deinococci</taxon>
        <taxon>Deinococcales</taxon>
        <taxon>Deinococcaceae</taxon>
        <taxon>Deinococcus</taxon>
    </lineage>
</organism>
<evidence type="ECO:0000313" key="4">
    <source>
        <dbReference type="Proteomes" id="UP001060261"/>
    </source>
</evidence>
<keyword evidence="1" id="KW-0472">Membrane</keyword>
<dbReference type="PANTHER" id="PTHR23222">
    <property type="entry name" value="PROHIBITIN"/>
    <property type="match status" value="1"/>
</dbReference>
<name>A0ABY5YKX5_9DEIO</name>
<feature type="domain" description="Band 7" evidence="2">
    <location>
        <begin position="42"/>
        <end position="239"/>
    </location>
</feature>
<dbReference type="RefSeq" id="WP_260561260.1">
    <property type="nucleotide sequence ID" value="NZ_BAABEC010000191.1"/>
</dbReference>
<evidence type="ECO:0000259" key="2">
    <source>
        <dbReference type="Pfam" id="PF01145"/>
    </source>
</evidence>
<dbReference type="PANTHER" id="PTHR23222:SF0">
    <property type="entry name" value="PROHIBITIN 1"/>
    <property type="match status" value="1"/>
</dbReference>
<feature type="transmembrane region" description="Helical" evidence="1">
    <location>
        <begin position="20"/>
        <end position="44"/>
    </location>
</feature>
<keyword evidence="4" id="KW-1185">Reference proteome</keyword>
<evidence type="ECO:0000256" key="1">
    <source>
        <dbReference type="SAM" id="Phobius"/>
    </source>
</evidence>
<sequence length="320" mass="33935">MQKIPSAVPLRSTSPLTPYLRWGGLLLVIIVVVSVLSSSVQVIGPGQIGLKFNKAGSSRGLSQTNVVSGYVLVNPITTEIVTYPRAQQSYSWTKSASEGSPGDESFTFNTADQVTLNGDVNFGYQIDPKAAPAIYIRFGPDVDTITRTYIRSVVRNAITRQASGYTAEQLLGKGRSAFEDASEREVVTELTPSGFLVRNFSFIGELRAPEAVVQSINAKFSAQQAAIQAENKVVQSKAEAQQAVALAEGDAQAILVRAEAQAKANKVLAASLTPELIQNKQIEKWNGALPTVSGGSGSGFLINLPAKVQPAPTKSGSAQP</sequence>
<dbReference type="EMBL" id="CP104213">
    <property type="protein sequence ID" value="UWX65002.1"/>
    <property type="molecule type" value="Genomic_DNA"/>
</dbReference>
<gene>
    <name evidence="3" type="ORF">N0D28_04910</name>
</gene>
<evidence type="ECO:0000313" key="3">
    <source>
        <dbReference type="EMBL" id="UWX65002.1"/>
    </source>
</evidence>
<dbReference type="Pfam" id="PF01145">
    <property type="entry name" value="Band_7"/>
    <property type="match status" value="1"/>
</dbReference>
<dbReference type="InterPro" id="IPR000163">
    <property type="entry name" value="Prohibitin"/>
</dbReference>
<dbReference type="InterPro" id="IPR001107">
    <property type="entry name" value="Band_7"/>
</dbReference>
<keyword evidence="1" id="KW-1133">Transmembrane helix</keyword>